<reference evidence="2" key="1">
    <citation type="submission" date="2021-03" db="EMBL/GenBank/DDBJ databases">
        <authorList>
            <person name="Bekaert M."/>
        </authorList>
    </citation>
    <scope>NUCLEOTIDE SEQUENCE</scope>
</reference>
<protein>
    <submittedName>
        <fullName evidence="2">SUPT3H</fullName>
    </submittedName>
</protein>
<feature type="compositionally biased region" description="Polar residues" evidence="1">
    <location>
        <begin position="121"/>
        <end position="147"/>
    </location>
</feature>
<proteinExistence type="predicted"/>
<feature type="compositionally biased region" description="Low complexity" evidence="1">
    <location>
        <begin position="57"/>
        <end position="73"/>
    </location>
</feature>
<dbReference type="AlphaFoldDB" id="A0A8S3TX83"/>
<organism evidence="2 3">
    <name type="scientific">Mytilus edulis</name>
    <name type="common">Blue mussel</name>
    <dbReference type="NCBI Taxonomy" id="6550"/>
    <lineage>
        <taxon>Eukaryota</taxon>
        <taxon>Metazoa</taxon>
        <taxon>Spiralia</taxon>
        <taxon>Lophotrochozoa</taxon>
        <taxon>Mollusca</taxon>
        <taxon>Bivalvia</taxon>
        <taxon>Autobranchia</taxon>
        <taxon>Pteriomorphia</taxon>
        <taxon>Mytilida</taxon>
        <taxon>Mytiloidea</taxon>
        <taxon>Mytilidae</taxon>
        <taxon>Mytilinae</taxon>
        <taxon>Mytilus</taxon>
    </lineage>
</organism>
<feature type="compositionally biased region" description="Low complexity" evidence="1">
    <location>
        <begin position="102"/>
        <end position="119"/>
    </location>
</feature>
<comment type="caution">
    <text evidence="2">The sequence shown here is derived from an EMBL/GenBank/DDBJ whole genome shotgun (WGS) entry which is preliminary data.</text>
</comment>
<dbReference type="OrthoDB" id="66982at2759"/>
<dbReference type="Proteomes" id="UP000683360">
    <property type="component" value="Unassembled WGS sequence"/>
</dbReference>
<feature type="region of interest" description="Disordered" evidence="1">
    <location>
        <begin position="43"/>
        <end position="156"/>
    </location>
</feature>
<dbReference type="EMBL" id="CAJPWZ010002418">
    <property type="protein sequence ID" value="CAG2238254.1"/>
    <property type="molecule type" value="Genomic_DNA"/>
</dbReference>
<keyword evidence="3" id="KW-1185">Reference proteome</keyword>
<evidence type="ECO:0000256" key="1">
    <source>
        <dbReference type="SAM" id="MobiDB-lite"/>
    </source>
</evidence>
<evidence type="ECO:0000313" key="2">
    <source>
        <dbReference type="EMBL" id="CAG2238254.1"/>
    </source>
</evidence>
<accession>A0A8S3TX83</accession>
<name>A0A8S3TX83_MYTED</name>
<feature type="compositionally biased region" description="Low complexity" evidence="1">
    <location>
        <begin position="83"/>
        <end position="93"/>
    </location>
</feature>
<evidence type="ECO:0000313" key="3">
    <source>
        <dbReference type="Proteomes" id="UP000683360"/>
    </source>
</evidence>
<sequence>MTIPLTSRDLGQNAKTGSVMSMKNIGLIVDLALLVKQDMRASSGDPLVRNTPNVCKSSPVSGPAAPVVPTTPTQGVNHHQCGPAAPVVPTTPTQGVLSPPVTSQSETSQQSESLRQLLRPAQSSPTETCNSEPQTPTNNNNSGSQANKAKAKKERRSGYGGYIDLITFKAIQPKDVQEVMRRFGQNIGPFASQHKSVCPTPLSRILCV</sequence>
<gene>
    <name evidence="2" type="ORF">MEDL_50668</name>
</gene>